<dbReference type="GO" id="GO:0016787">
    <property type="term" value="F:hydrolase activity"/>
    <property type="evidence" value="ECO:0007669"/>
    <property type="project" value="UniProtKB-KW"/>
</dbReference>
<comment type="cofactor">
    <cofactor evidence="1">
        <name>Mn(2+)</name>
        <dbReference type="ChEBI" id="CHEBI:29035"/>
    </cofactor>
</comment>
<evidence type="ECO:0000256" key="4">
    <source>
        <dbReference type="ARBA" id="ARBA00023211"/>
    </source>
</evidence>
<dbReference type="EMBL" id="JALLPJ020001167">
    <property type="protein sequence ID" value="KAL3775091.1"/>
    <property type="molecule type" value="Genomic_DNA"/>
</dbReference>
<dbReference type="SMART" id="SM01131">
    <property type="entry name" value="DHHA2"/>
    <property type="match status" value="1"/>
</dbReference>
<evidence type="ECO:0000256" key="3">
    <source>
        <dbReference type="ARBA" id="ARBA00022801"/>
    </source>
</evidence>
<evidence type="ECO:0000256" key="1">
    <source>
        <dbReference type="ARBA" id="ARBA00001936"/>
    </source>
</evidence>
<dbReference type="PANTHER" id="PTHR12112:SF39">
    <property type="entry name" value="EG:152A3.5 PROTEIN (FBGN0003116_PN PROTEIN)"/>
    <property type="match status" value="1"/>
</dbReference>
<dbReference type="AlphaFoldDB" id="A0ABD3NJH7"/>
<dbReference type="Gene3D" id="3.10.310.20">
    <property type="entry name" value="DHHA2 domain"/>
    <property type="match status" value="1"/>
</dbReference>
<dbReference type="GO" id="GO:0046872">
    <property type="term" value="F:metal ion binding"/>
    <property type="evidence" value="ECO:0007669"/>
    <property type="project" value="UniProtKB-KW"/>
</dbReference>
<comment type="caution">
    <text evidence="6">The sequence shown here is derived from an EMBL/GenBank/DDBJ whole genome shotgun (WGS) entry which is preliminary data.</text>
</comment>
<organism evidence="6 7">
    <name type="scientific">Cyclotella atomus</name>
    <dbReference type="NCBI Taxonomy" id="382360"/>
    <lineage>
        <taxon>Eukaryota</taxon>
        <taxon>Sar</taxon>
        <taxon>Stramenopiles</taxon>
        <taxon>Ochrophyta</taxon>
        <taxon>Bacillariophyta</taxon>
        <taxon>Coscinodiscophyceae</taxon>
        <taxon>Thalassiosirophycidae</taxon>
        <taxon>Stephanodiscales</taxon>
        <taxon>Stephanodiscaceae</taxon>
        <taxon>Cyclotella</taxon>
    </lineage>
</organism>
<dbReference type="Gene3D" id="3.90.1640.10">
    <property type="entry name" value="inorganic pyrophosphatase (n-terminal core)"/>
    <property type="match status" value="1"/>
</dbReference>
<dbReference type="InterPro" id="IPR001667">
    <property type="entry name" value="DDH_dom"/>
</dbReference>
<proteinExistence type="predicted"/>
<dbReference type="PANTHER" id="PTHR12112">
    <property type="entry name" value="BNIP - RELATED"/>
    <property type="match status" value="1"/>
</dbReference>
<reference evidence="6 7" key="1">
    <citation type="submission" date="2024-10" db="EMBL/GenBank/DDBJ databases">
        <title>Updated reference genomes for cyclostephanoid diatoms.</title>
        <authorList>
            <person name="Roberts W.R."/>
            <person name="Alverson A.J."/>
        </authorList>
    </citation>
    <scope>NUCLEOTIDE SEQUENCE [LARGE SCALE GENOMIC DNA]</scope>
    <source>
        <strain evidence="6 7">AJA010-31</strain>
    </source>
</reference>
<dbReference type="InterPro" id="IPR038222">
    <property type="entry name" value="DHHA2_dom_sf"/>
</dbReference>
<dbReference type="InterPro" id="IPR004097">
    <property type="entry name" value="DHHA2"/>
</dbReference>
<accession>A0ABD3NJH7</accession>
<dbReference type="Pfam" id="PF02833">
    <property type="entry name" value="DHHA2"/>
    <property type="match status" value="1"/>
</dbReference>
<dbReference type="InterPro" id="IPR038763">
    <property type="entry name" value="DHH_sf"/>
</dbReference>
<evidence type="ECO:0000313" key="6">
    <source>
        <dbReference type="EMBL" id="KAL3775091.1"/>
    </source>
</evidence>
<feature type="domain" description="DHHA2" evidence="5">
    <location>
        <begin position="275"/>
        <end position="429"/>
    </location>
</feature>
<sequence>MALSSTTTGHLTFMDFLEHGHAIASEGLKPISNEKSFQLTIGNEAGDADSIVSALSLAYVNNLCESARKSIIVPLVSVPRADIPLRRDAVLLLDMAGVHTDDLIYSDDEIVSKLLADTADSSITLVDHNRIRSSLSHLSHKVSAILDHHEDEKSHEQVTIESGNRIIAFEDGLATVASTCTLVAEKLFRVIEPSALIDRSLGLVLLGVILLDSVNMLPEAGKGTPRDKEAIQTLLKRTDWTSIANRPPPTLIDDAALDKIFTNGRDAQPDRPALFDALSGAKFDPKFWQGMSAQDCLRIDYKRFPVTDSSVRSIGISTVLIDMKSFLEKQNLQQVMADYVESENVDIFGVMSMHCNDEGTWMRELLLTGINAKIVDTFADRLLNHPDAAFLEIAEEPNCINGNETVRLFSQGNIKGSRKQVAPVLLSFASTLS</sequence>
<protein>
    <recommendedName>
        <fullName evidence="5">DHHA2 domain-containing protein</fullName>
    </recommendedName>
</protein>
<keyword evidence="2" id="KW-0479">Metal-binding</keyword>
<evidence type="ECO:0000259" key="5">
    <source>
        <dbReference type="SMART" id="SM01131"/>
    </source>
</evidence>
<evidence type="ECO:0000313" key="7">
    <source>
        <dbReference type="Proteomes" id="UP001530400"/>
    </source>
</evidence>
<keyword evidence="4" id="KW-0464">Manganese</keyword>
<name>A0ABD3NJH7_9STRA</name>
<dbReference type="Proteomes" id="UP001530400">
    <property type="component" value="Unassembled WGS sequence"/>
</dbReference>
<evidence type="ECO:0000256" key="2">
    <source>
        <dbReference type="ARBA" id="ARBA00022723"/>
    </source>
</evidence>
<keyword evidence="7" id="KW-1185">Reference proteome</keyword>
<dbReference type="Pfam" id="PF01368">
    <property type="entry name" value="DHH"/>
    <property type="match status" value="1"/>
</dbReference>
<keyword evidence="3" id="KW-0378">Hydrolase</keyword>
<gene>
    <name evidence="6" type="ORF">ACHAWO_000771</name>
</gene>
<dbReference type="SUPFAM" id="SSF64182">
    <property type="entry name" value="DHH phosphoesterases"/>
    <property type="match status" value="1"/>
</dbReference>